<dbReference type="Pfam" id="PF00072">
    <property type="entry name" value="Response_reg"/>
    <property type="match status" value="1"/>
</dbReference>
<comment type="caution">
    <text evidence="7">The sequence shown here is derived from an EMBL/GenBank/DDBJ whole genome shotgun (WGS) entry which is preliminary data.</text>
</comment>
<keyword evidence="1 4" id="KW-0597">Phosphoprotein</keyword>
<dbReference type="PROSITE" id="PS50110">
    <property type="entry name" value="RESPONSE_REGULATORY"/>
    <property type="match status" value="1"/>
</dbReference>
<dbReference type="Pfam" id="PF22029">
    <property type="entry name" value="PhyR_sigma2"/>
    <property type="match status" value="1"/>
</dbReference>
<dbReference type="SUPFAM" id="SSF88659">
    <property type="entry name" value="Sigma3 and sigma4 domains of RNA polymerase sigma factors"/>
    <property type="match status" value="1"/>
</dbReference>
<evidence type="ECO:0000313" key="6">
    <source>
        <dbReference type="EMBL" id="MBB4346585.1"/>
    </source>
</evidence>
<evidence type="ECO:0000313" key="7">
    <source>
        <dbReference type="EMBL" id="MBB4411021.1"/>
    </source>
</evidence>
<sequence>MIFSDLVTHNAGACYQIVGWKMPEFKKSSVLRNLFCIATLNSSQLPNRVQGRICMSLTTRVASHLPYLRRYARAVTGSQTSGDAYVAAVLEALIADVSIFPESSKDRVSLYKLFVAIFGSTSIEIRPIESPFAWEQRAAVNLSNIPSQARHAFLLISVEGFTPEEAAEVLDVSVAEVNKLLDEASREISRQVATDIMIIEDEPLIALDIEQMVQDLGHRVTGIARTHKEAVSLFQSSQPKMVLADIQLADGSSGIDAVNEILKTSSVPVIFITAFPERLLTGERPEPAFLVTKPFNPDMVKALISQALFFNEAVKAAA</sequence>
<feature type="domain" description="Response regulatory" evidence="5">
    <location>
        <begin position="195"/>
        <end position="308"/>
    </location>
</feature>
<dbReference type="Proteomes" id="UP000524535">
    <property type="component" value="Unassembled WGS sequence"/>
</dbReference>
<organism evidence="7 10">
    <name type="scientific">Aliirhizobium cellulosilyticum</name>
    <dbReference type="NCBI Taxonomy" id="393664"/>
    <lineage>
        <taxon>Bacteria</taxon>
        <taxon>Pseudomonadati</taxon>
        <taxon>Pseudomonadota</taxon>
        <taxon>Alphaproteobacteria</taxon>
        <taxon>Hyphomicrobiales</taxon>
        <taxon>Rhizobiaceae</taxon>
        <taxon>Aliirhizobium</taxon>
    </lineage>
</organism>
<evidence type="ECO:0000313" key="9">
    <source>
        <dbReference type="Proteomes" id="UP000520770"/>
    </source>
</evidence>
<dbReference type="AlphaFoldDB" id="A0A7W6TEU2"/>
<dbReference type="InterPro" id="IPR011006">
    <property type="entry name" value="CheY-like_superfamily"/>
</dbReference>
<dbReference type="SUPFAM" id="SSF52172">
    <property type="entry name" value="CheY-like"/>
    <property type="match status" value="1"/>
</dbReference>
<dbReference type="GO" id="GO:0000428">
    <property type="term" value="C:DNA-directed RNA polymerase complex"/>
    <property type="evidence" value="ECO:0007669"/>
    <property type="project" value="UniProtKB-KW"/>
</dbReference>
<evidence type="ECO:0000313" key="11">
    <source>
        <dbReference type="Proteomes" id="UP000576087"/>
    </source>
</evidence>
<keyword evidence="10" id="KW-1185">Reference proteome</keyword>
<name>A0A7W6TEU2_9HYPH</name>
<proteinExistence type="predicted"/>
<evidence type="ECO:0000256" key="2">
    <source>
        <dbReference type="ARBA" id="ARBA00023015"/>
    </source>
</evidence>
<dbReference type="EMBL" id="JACIGW010000001">
    <property type="protein sequence ID" value="MBB4346585.1"/>
    <property type="molecule type" value="Genomic_DNA"/>
</dbReference>
<dbReference type="Gene3D" id="3.40.50.2300">
    <property type="match status" value="1"/>
</dbReference>
<dbReference type="InterPro" id="IPR050595">
    <property type="entry name" value="Bact_response_regulator"/>
</dbReference>
<dbReference type="InterPro" id="IPR053867">
    <property type="entry name" value="PhyR_sigma4"/>
</dbReference>
<dbReference type="Gene3D" id="1.10.10.10">
    <property type="entry name" value="Winged helix-like DNA-binding domain superfamily/Winged helix DNA-binding domain"/>
    <property type="match status" value="1"/>
</dbReference>
<evidence type="ECO:0000313" key="8">
    <source>
        <dbReference type="EMBL" id="MBB4445710.1"/>
    </source>
</evidence>
<dbReference type="PANTHER" id="PTHR44591">
    <property type="entry name" value="STRESS RESPONSE REGULATOR PROTEIN 1"/>
    <property type="match status" value="1"/>
</dbReference>
<gene>
    <name evidence="7" type="ORF">GGE31_001492</name>
    <name evidence="6" type="ORF">GGE33_000293</name>
    <name evidence="8" type="ORF">GGE35_001492</name>
</gene>
<dbReference type="Proteomes" id="UP000520770">
    <property type="component" value="Unassembled WGS sequence"/>
</dbReference>
<evidence type="ECO:0000256" key="4">
    <source>
        <dbReference type="PROSITE-ProRule" id="PRU00169"/>
    </source>
</evidence>
<evidence type="ECO:0000313" key="10">
    <source>
        <dbReference type="Proteomes" id="UP000524535"/>
    </source>
</evidence>
<feature type="modified residue" description="4-aspartylphosphate" evidence="4">
    <location>
        <position position="245"/>
    </location>
</feature>
<keyword evidence="3" id="KW-0804">Transcription</keyword>
<evidence type="ECO:0000256" key="1">
    <source>
        <dbReference type="ARBA" id="ARBA00022553"/>
    </source>
</evidence>
<dbReference type="Gene3D" id="1.10.1740.10">
    <property type="match status" value="1"/>
</dbReference>
<dbReference type="EMBL" id="JACIHM010000001">
    <property type="protein sequence ID" value="MBB4445710.1"/>
    <property type="molecule type" value="Genomic_DNA"/>
</dbReference>
<dbReference type="NCBIfam" id="NF006623">
    <property type="entry name" value="PRK09191.1"/>
    <property type="match status" value="1"/>
</dbReference>
<reference evidence="9 10" key="1">
    <citation type="submission" date="2020-08" db="EMBL/GenBank/DDBJ databases">
        <title>Genomic Encyclopedia of Type Strains, Phase IV (KMG-V): Genome sequencing to study the core and pangenomes of soil and plant-associated prokaryotes.</title>
        <authorList>
            <person name="Whitman W."/>
        </authorList>
    </citation>
    <scope>NUCLEOTIDE SEQUENCE [LARGE SCALE GENOMIC DNA]</scope>
    <source>
        <strain evidence="7 10">SEMIA 444</strain>
        <strain evidence="6 9">SEMIA 448</strain>
        <strain evidence="8 11">SEMIA 452</strain>
    </source>
</reference>
<dbReference type="Pfam" id="PF22233">
    <property type="entry name" value="PhyR_sigma-like"/>
    <property type="match status" value="1"/>
</dbReference>
<dbReference type="InterPro" id="IPR053866">
    <property type="entry name" value="PhyR_sigma2"/>
</dbReference>
<dbReference type="InterPro" id="IPR036388">
    <property type="entry name" value="WH-like_DNA-bd_sf"/>
</dbReference>
<evidence type="ECO:0000256" key="3">
    <source>
        <dbReference type="ARBA" id="ARBA00023163"/>
    </source>
</evidence>
<dbReference type="InterPro" id="IPR013324">
    <property type="entry name" value="RNA_pol_sigma_r3/r4-like"/>
</dbReference>
<dbReference type="EMBL" id="JACIGY010000001">
    <property type="protein sequence ID" value="MBB4411021.1"/>
    <property type="molecule type" value="Genomic_DNA"/>
</dbReference>
<dbReference type="SMART" id="SM00448">
    <property type="entry name" value="REC"/>
    <property type="match status" value="1"/>
</dbReference>
<keyword evidence="7" id="KW-0240">DNA-directed RNA polymerase</keyword>
<dbReference type="Proteomes" id="UP000576087">
    <property type="component" value="Unassembled WGS sequence"/>
</dbReference>
<evidence type="ECO:0000259" key="5">
    <source>
        <dbReference type="PROSITE" id="PS50110"/>
    </source>
</evidence>
<dbReference type="CDD" id="cd17540">
    <property type="entry name" value="REC_PhyR"/>
    <property type="match status" value="1"/>
</dbReference>
<protein>
    <submittedName>
        <fullName evidence="7">DNA-directed RNA polymerase specialized sigma24 family protein</fullName>
    </submittedName>
</protein>
<dbReference type="InterPro" id="IPR001789">
    <property type="entry name" value="Sig_transdc_resp-reg_receiver"/>
</dbReference>
<accession>A0A7W6TEU2</accession>
<dbReference type="GO" id="GO:0000160">
    <property type="term" value="P:phosphorelay signal transduction system"/>
    <property type="evidence" value="ECO:0007669"/>
    <property type="project" value="InterPro"/>
</dbReference>
<keyword evidence="2" id="KW-0805">Transcription regulation</keyword>
<dbReference type="PANTHER" id="PTHR44591:SF3">
    <property type="entry name" value="RESPONSE REGULATORY DOMAIN-CONTAINING PROTEIN"/>
    <property type="match status" value="1"/>
</dbReference>